<evidence type="ECO:0000256" key="5">
    <source>
        <dbReference type="ARBA" id="ARBA00023128"/>
    </source>
</evidence>
<organism evidence="11">
    <name type="scientific">Arcella intermedia</name>
    <dbReference type="NCBI Taxonomy" id="1963864"/>
    <lineage>
        <taxon>Eukaryota</taxon>
        <taxon>Amoebozoa</taxon>
        <taxon>Tubulinea</taxon>
        <taxon>Elardia</taxon>
        <taxon>Arcellinida</taxon>
        <taxon>Sphaerothecina</taxon>
        <taxon>Arcellidae</taxon>
        <taxon>Arcella</taxon>
    </lineage>
</organism>
<evidence type="ECO:0000256" key="8">
    <source>
        <dbReference type="SAM" id="MobiDB-lite"/>
    </source>
</evidence>
<dbReference type="PANTHER" id="PTHR14009:SF1">
    <property type="entry name" value="MITOCHONDRIAL PROTON_CALCIUM EXCHANGER PROTEIN"/>
    <property type="match status" value="1"/>
</dbReference>
<dbReference type="InterPro" id="IPR033122">
    <property type="entry name" value="LETM1-like_RBD"/>
</dbReference>
<protein>
    <recommendedName>
        <fullName evidence="10">Letm1 RBD domain-containing protein</fullName>
    </recommendedName>
</protein>
<keyword evidence="4 9" id="KW-1133">Transmembrane helix</keyword>
<evidence type="ECO:0000256" key="7">
    <source>
        <dbReference type="PROSITE-ProRule" id="PRU01094"/>
    </source>
</evidence>
<dbReference type="PROSITE" id="PS51758">
    <property type="entry name" value="LETM1_RBD"/>
    <property type="match status" value="1"/>
</dbReference>
<keyword evidence="3" id="KW-0999">Mitochondrion inner membrane</keyword>
<dbReference type="PANTHER" id="PTHR14009">
    <property type="entry name" value="LEUCINE ZIPPER-EF-HAND CONTAINING TRANSMEMBRANE PROTEIN"/>
    <property type="match status" value="1"/>
</dbReference>
<keyword evidence="5 7" id="KW-0496">Mitochondrion</keyword>
<dbReference type="GO" id="GO:0030003">
    <property type="term" value="P:intracellular monoatomic cation homeostasis"/>
    <property type="evidence" value="ECO:0007669"/>
    <property type="project" value="TreeGrafter"/>
</dbReference>
<dbReference type="GO" id="GO:0005743">
    <property type="term" value="C:mitochondrial inner membrane"/>
    <property type="evidence" value="ECO:0007669"/>
    <property type="project" value="UniProtKB-SubCell"/>
</dbReference>
<dbReference type="Pfam" id="PF07766">
    <property type="entry name" value="LETM1_RBD"/>
    <property type="match status" value="1"/>
</dbReference>
<evidence type="ECO:0000256" key="1">
    <source>
        <dbReference type="ARBA" id="ARBA00004434"/>
    </source>
</evidence>
<feature type="region of interest" description="Disordered" evidence="8">
    <location>
        <begin position="325"/>
        <end position="344"/>
    </location>
</feature>
<dbReference type="AlphaFoldDB" id="A0A6B2L6Q7"/>
<evidence type="ECO:0000256" key="6">
    <source>
        <dbReference type="ARBA" id="ARBA00023136"/>
    </source>
</evidence>
<evidence type="ECO:0000256" key="4">
    <source>
        <dbReference type="ARBA" id="ARBA00022989"/>
    </source>
</evidence>
<reference evidence="11" key="1">
    <citation type="journal article" date="2020" name="J. Eukaryot. Microbiol.">
        <title>De novo Sequencing, Assembly and Annotation of the Transcriptome for the Free-Living Testate Amoeba Arcella intermedia.</title>
        <authorList>
            <person name="Ribeiro G.M."/>
            <person name="Porfirio-Sousa A.L."/>
            <person name="Maurer-Alcala X.X."/>
            <person name="Katz L.A."/>
            <person name="Lahr D.J.G."/>
        </authorList>
    </citation>
    <scope>NUCLEOTIDE SEQUENCE</scope>
</reference>
<evidence type="ECO:0000256" key="2">
    <source>
        <dbReference type="ARBA" id="ARBA00022692"/>
    </source>
</evidence>
<evidence type="ECO:0000259" key="10">
    <source>
        <dbReference type="PROSITE" id="PS51758"/>
    </source>
</evidence>
<dbReference type="EMBL" id="GIBP01003631">
    <property type="protein sequence ID" value="NDV32600.1"/>
    <property type="molecule type" value="Transcribed_RNA"/>
</dbReference>
<dbReference type="GO" id="GO:0043022">
    <property type="term" value="F:ribosome binding"/>
    <property type="evidence" value="ECO:0007669"/>
    <property type="project" value="InterPro"/>
</dbReference>
<proteinExistence type="predicted"/>
<keyword evidence="6 9" id="KW-0472">Membrane</keyword>
<evidence type="ECO:0000313" key="11">
    <source>
        <dbReference type="EMBL" id="NDV32600.1"/>
    </source>
</evidence>
<accession>A0A6B2L6Q7</accession>
<name>A0A6B2L6Q7_9EUKA</name>
<sequence length="344" mass="40783">MLRFSKKPDQVFTGKITKDHENKVSFTKDHDNKVSFTKDPLNWIKKLPALIWHGLVHTWLGFKMLWLNSRSSVAILFRKMTGQKIEYREQRLLTRTGSDLLKLIPFSFFIIVPFAEFLLPIALHLFPKLLPSTFETEEQKEKTLKDMQEIRMRISKEIKTLSKSLFDPSLNENMDFQEFMTKLQSDSDVSNEQLIKFAQNFKDKITMDNLKKSQIQVMCRYLHMPHSGPTQILKMQLQNRIVKIINEDEMLRGKLHEEELIELQQACLERGISSRGTRRTLEKHLEDWLNLSVNHKVPTILLILSWAFRKEKLDETTFDRVKEIEKEKEKENQQQHSQETENKK</sequence>
<keyword evidence="2 9" id="KW-0812">Transmembrane</keyword>
<dbReference type="InterPro" id="IPR044202">
    <property type="entry name" value="LETM1/MDM38-like"/>
</dbReference>
<feature type="domain" description="Letm1 RBD" evidence="10">
    <location>
        <begin position="142"/>
        <end position="330"/>
    </location>
</feature>
<comment type="subcellular location">
    <subcellularLocation>
        <location evidence="1">Mitochondrion inner membrane</location>
        <topology evidence="1">Single-pass membrane protein</topology>
    </subcellularLocation>
</comment>
<evidence type="ECO:0000256" key="9">
    <source>
        <dbReference type="SAM" id="Phobius"/>
    </source>
</evidence>
<evidence type="ECO:0000256" key="3">
    <source>
        <dbReference type="ARBA" id="ARBA00022792"/>
    </source>
</evidence>
<feature type="transmembrane region" description="Helical" evidence="9">
    <location>
        <begin position="100"/>
        <end position="126"/>
    </location>
</feature>